<evidence type="ECO:0000313" key="2">
    <source>
        <dbReference type="Proteomes" id="UP000241769"/>
    </source>
</evidence>
<evidence type="ECO:0000313" key="1">
    <source>
        <dbReference type="EMBL" id="PRP88532.1"/>
    </source>
</evidence>
<name>A0A2P6NX49_9EUKA</name>
<accession>A0A2P6NX49</accession>
<gene>
    <name evidence="1" type="ORF">PROFUN_02943</name>
</gene>
<dbReference type="InParanoid" id="A0A2P6NX49"/>
<proteinExistence type="predicted"/>
<keyword evidence="2" id="KW-1185">Reference proteome</keyword>
<dbReference type="AlphaFoldDB" id="A0A2P6NX49"/>
<comment type="caution">
    <text evidence="1">The sequence shown here is derived from an EMBL/GenBank/DDBJ whole genome shotgun (WGS) entry which is preliminary data.</text>
</comment>
<organism evidence="1 2">
    <name type="scientific">Planoprotostelium fungivorum</name>
    <dbReference type="NCBI Taxonomy" id="1890364"/>
    <lineage>
        <taxon>Eukaryota</taxon>
        <taxon>Amoebozoa</taxon>
        <taxon>Evosea</taxon>
        <taxon>Variosea</taxon>
        <taxon>Cavosteliida</taxon>
        <taxon>Cavosteliaceae</taxon>
        <taxon>Planoprotostelium</taxon>
    </lineage>
</organism>
<dbReference type="EMBL" id="MDYQ01000009">
    <property type="protein sequence ID" value="PRP88532.1"/>
    <property type="molecule type" value="Genomic_DNA"/>
</dbReference>
<sequence length="66" mass="7784">MDSEQEILSRRLRKATPFRFETTTSLQERVAIVFPSSHPLFGEKKRMSFTLWNGNRLAHLERNGYT</sequence>
<dbReference type="Proteomes" id="UP000241769">
    <property type="component" value="Unassembled WGS sequence"/>
</dbReference>
<reference evidence="1 2" key="1">
    <citation type="journal article" date="2018" name="Genome Biol. Evol.">
        <title>Multiple Roots of Fruiting Body Formation in Amoebozoa.</title>
        <authorList>
            <person name="Hillmann F."/>
            <person name="Forbes G."/>
            <person name="Novohradska S."/>
            <person name="Ferling I."/>
            <person name="Riege K."/>
            <person name="Groth M."/>
            <person name="Westermann M."/>
            <person name="Marz M."/>
            <person name="Spaller T."/>
            <person name="Winckler T."/>
            <person name="Schaap P."/>
            <person name="Glockner G."/>
        </authorList>
    </citation>
    <scope>NUCLEOTIDE SEQUENCE [LARGE SCALE GENOMIC DNA]</scope>
    <source>
        <strain evidence="1 2">Jena</strain>
    </source>
</reference>
<protein>
    <submittedName>
        <fullName evidence="1">Uncharacterized protein</fullName>
    </submittedName>
</protein>